<dbReference type="RefSeq" id="WP_015708286.1">
    <property type="nucleotide sequence ID" value="NC_015578.1"/>
</dbReference>
<dbReference type="AlphaFoldDB" id="F5YL74"/>
<reference evidence="3" key="1">
    <citation type="submission" date="2009-12" db="EMBL/GenBank/DDBJ databases">
        <title>Complete sequence of Treponema primitia strain ZAS-2.</title>
        <authorList>
            <person name="Tetu S.G."/>
            <person name="Matson E."/>
            <person name="Ren Q."/>
            <person name="Seshadri R."/>
            <person name="Elbourne L."/>
            <person name="Hassan K.A."/>
            <person name="Durkin A."/>
            <person name="Radune D."/>
            <person name="Mohamoud Y."/>
            <person name="Shay R."/>
            <person name="Jin S."/>
            <person name="Zhang X."/>
            <person name="Lucey K."/>
            <person name="Ballor N.R."/>
            <person name="Ottesen E."/>
            <person name="Rosenthal R."/>
            <person name="Allen A."/>
            <person name="Leadbetter J.R."/>
            <person name="Paulsen I.T."/>
        </authorList>
    </citation>
    <scope>NUCLEOTIDE SEQUENCE [LARGE SCALE GENOMIC DNA]</scope>
    <source>
        <strain evidence="3">ATCC BAA-887 / DSM 12427 / ZAS-2</strain>
    </source>
</reference>
<evidence type="ECO:0000313" key="3">
    <source>
        <dbReference type="Proteomes" id="UP000009223"/>
    </source>
</evidence>
<accession>F5YL74</accession>
<dbReference type="EMBL" id="CP001843">
    <property type="protein sequence ID" value="AEF86141.1"/>
    <property type="molecule type" value="Genomic_DNA"/>
</dbReference>
<dbReference type="Gene3D" id="1.10.510.10">
    <property type="entry name" value="Transferase(Phosphotransferase) domain 1"/>
    <property type="match status" value="1"/>
</dbReference>
<gene>
    <name evidence="2" type="ordered locus">TREPR_1852</name>
</gene>
<protein>
    <recommendedName>
        <fullName evidence="1">Protein kinase domain-containing protein</fullName>
    </recommendedName>
</protein>
<feature type="domain" description="Protein kinase" evidence="1">
    <location>
        <begin position="25"/>
        <end position="329"/>
    </location>
</feature>
<dbReference type="STRING" id="545694.TREPR_1852"/>
<evidence type="ECO:0000259" key="1">
    <source>
        <dbReference type="PROSITE" id="PS50011"/>
    </source>
</evidence>
<dbReference type="PROSITE" id="PS50011">
    <property type="entry name" value="PROTEIN_KINASE_DOM"/>
    <property type="match status" value="1"/>
</dbReference>
<organism evidence="2 3">
    <name type="scientific">Treponema primitia (strain ATCC BAA-887 / DSM 12427 / ZAS-2)</name>
    <dbReference type="NCBI Taxonomy" id="545694"/>
    <lineage>
        <taxon>Bacteria</taxon>
        <taxon>Pseudomonadati</taxon>
        <taxon>Spirochaetota</taxon>
        <taxon>Spirochaetia</taxon>
        <taxon>Spirochaetales</taxon>
        <taxon>Treponemataceae</taxon>
        <taxon>Treponema</taxon>
    </lineage>
</organism>
<dbReference type="InterPro" id="IPR011009">
    <property type="entry name" value="Kinase-like_dom_sf"/>
</dbReference>
<dbReference type="Pfam" id="PF00069">
    <property type="entry name" value="Pkinase"/>
    <property type="match status" value="1"/>
</dbReference>
<keyword evidence="3" id="KW-1185">Reference proteome</keyword>
<dbReference type="GO" id="GO:0005524">
    <property type="term" value="F:ATP binding"/>
    <property type="evidence" value="ECO:0007669"/>
    <property type="project" value="InterPro"/>
</dbReference>
<dbReference type="OrthoDB" id="9805504at2"/>
<sequence length="439" mass="49377">MKKSGINEKEYPSGKTLKTCALKTVKVGEKLGEGGQGAVYRVSYDGKPKALKWYFSGRISSPKKFYENLENNIKKGAPNAAFLWPLDITEPGAGAVNSGTFGYIMDLRPEGYKDFSRFLLAKEKFASLTALTNTALQIVEAFRELHNSGYSYQDLNDGNFFVNPKTGDVLICDNDNVAEYGKNLGIAGKCRYIAPEIVLGKALPSVHTDKFSLAVVLFLLLMYNHPLEGKKAFPPCMTEALERKIYGEEPVFIFDSEDDSNAPLPEINNNAIKRWPLYPAYIREKFCEAFSKKALGDPSFRVIEKDWLKVFIRLRSEIYKCDICGNVFFADPVKSTYCPDCRTEHLFQRHIELPKWDIAVHKRTRLYACHTELDSDDFKTLTAEITVNESGGFELKNLSKKTWLVIDAKGKQVSRGMNKTVPMEKGTQIVFGNVTAAIL</sequence>
<dbReference type="KEGG" id="tpi:TREPR_1852"/>
<dbReference type="Proteomes" id="UP000009223">
    <property type="component" value="Chromosome"/>
</dbReference>
<reference evidence="2 3" key="2">
    <citation type="journal article" date="2011" name="ISME J.">
        <title>RNA-seq reveals cooperative metabolic interactions between two termite-gut spirochete species in co-culture.</title>
        <authorList>
            <person name="Rosenthal A.Z."/>
            <person name="Matson E.G."/>
            <person name="Eldar A."/>
            <person name="Leadbetter J.R."/>
        </authorList>
    </citation>
    <scope>NUCLEOTIDE SEQUENCE [LARGE SCALE GENOMIC DNA]</scope>
    <source>
        <strain evidence="3">ATCC BAA-887 / DSM 12427 / ZAS-2</strain>
    </source>
</reference>
<name>F5YL74_TREPZ</name>
<dbReference type="GO" id="GO:0004672">
    <property type="term" value="F:protein kinase activity"/>
    <property type="evidence" value="ECO:0007669"/>
    <property type="project" value="InterPro"/>
</dbReference>
<proteinExistence type="predicted"/>
<dbReference type="SUPFAM" id="SSF56112">
    <property type="entry name" value="Protein kinase-like (PK-like)"/>
    <property type="match status" value="1"/>
</dbReference>
<dbReference type="SMART" id="SM00220">
    <property type="entry name" value="S_TKc"/>
    <property type="match status" value="1"/>
</dbReference>
<dbReference type="InterPro" id="IPR000719">
    <property type="entry name" value="Prot_kinase_dom"/>
</dbReference>
<dbReference type="eggNOG" id="COG4248">
    <property type="taxonomic scope" value="Bacteria"/>
</dbReference>
<evidence type="ECO:0000313" key="2">
    <source>
        <dbReference type="EMBL" id="AEF86141.1"/>
    </source>
</evidence>
<dbReference type="HOGENOM" id="CLU_586510_0_0_12"/>